<feature type="domain" description="Zn(2)-C6 fungal-type" evidence="5">
    <location>
        <begin position="79"/>
        <end position="108"/>
    </location>
</feature>
<feature type="region of interest" description="Disordered" evidence="4">
    <location>
        <begin position="116"/>
        <end position="187"/>
    </location>
</feature>
<dbReference type="Proteomes" id="UP000199727">
    <property type="component" value="Unassembled WGS sequence"/>
</dbReference>
<dbReference type="EMBL" id="AMKT01000078">
    <property type="protein sequence ID" value="OXG13910.1"/>
    <property type="molecule type" value="Genomic_DNA"/>
</dbReference>
<accession>A0A854Q7I2</accession>
<evidence type="ECO:0000256" key="4">
    <source>
        <dbReference type="SAM" id="MobiDB-lite"/>
    </source>
</evidence>
<dbReference type="CDD" id="cd00067">
    <property type="entry name" value="GAL4"/>
    <property type="match status" value="1"/>
</dbReference>
<reference evidence="6 7" key="1">
    <citation type="submission" date="2017-06" db="EMBL/GenBank/DDBJ databases">
        <title>Global population genomics of the pathogenic fungus Cryptococcus neoformans var. grubii.</title>
        <authorList>
            <person name="Cuomo C."/>
            <person name="Litvintseva A."/>
            <person name="Chen Y."/>
            <person name="Young S."/>
            <person name="Zeng Q."/>
            <person name="Chapman S."/>
            <person name="Gujja S."/>
            <person name="Saif S."/>
            <person name="Birren B."/>
        </authorList>
    </citation>
    <scope>NUCLEOTIDE SEQUENCE [LARGE SCALE GENOMIC DNA]</scope>
    <source>
        <strain evidence="6 7">Tu259-1</strain>
    </source>
</reference>
<comment type="subcellular location">
    <subcellularLocation>
        <location evidence="1">Nucleus</location>
    </subcellularLocation>
</comment>
<dbReference type="Pfam" id="PF04082">
    <property type="entry name" value="Fungal_trans"/>
    <property type="match status" value="1"/>
</dbReference>
<dbReference type="SMART" id="SM00906">
    <property type="entry name" value="Fungal_trans"/>
    <property type="match status" value="1"/>
</dbReference>
<gene>
    <name evidence="6" type="ORF">C361_06057</name>
</gene>
<feature type="region of interest" description="Disordered" evidence="4">
    <location>
        <begin position="761"/>
        <end position="787"/>
    </location>
</feature>
<evidence type="ECO:0000256" key="3">
    <source>
        <dbReference type="ARBA" id="ARBA00023242"/>
    </source>
</evidence>
<dbReference type="GO" id="GO:0000981">
    <property type="term" value="F:DNA-binding transcription factor activity, RNA polymerase II-specific"/>
    <property type="evidence" value="ECO:0007669"/>
    <property type="project" value="InterPro"/>
</dbReference>
<evidence type="ECO:0000313" key="6">
    <source>
        <dbReference type="EMBL" id="OXG13910.1"/>
    </source>
</evidence>
<dbReference type="GO" id="GO:0005634">
    <property type="term" value="C:nucleus"/>
    <property type="evidence" value="ECO:0007669"/>
    <property type="project" value="UniProtKB-SubCell"/>
</dbReference>
<dbReference type="PANTHER" id="PTHR31001:SF56">
    <property type="entry name" value="ZN(2)-C6 FUNGAL-TYPE DOMAIN-CONTAINING PROTEIN"/>
    <property type="match status" value="1"/>
</dbReference>
<sequence>MSARSEACCCSVTGGLCPSVDILVIPCCPFPFNRHLPKSMSSPTAHQASGDSRKSPERDGNRDRDRDRSRKRKRRPHLNCAECRRLKLKCDRTVPCENCVKRSCQEICPEGVREGPRNVKKQARPNSSNDEDLPAARRRRDTGTLSARSPSITLPRADTFASEPVTTAGPVAPTVAAPHNGSPAQIDFSNRHMRSSINLNEVDPQSVQTVSDDIAPRPDLPPAGPFRSMSDSTNVSQTVITQRTEEPGAQSHGTLVISHTGSSKYLGPSAASEWLKDAEVLEGAETPGFSRAASPNNVLPNTQPRAQSGFPFSARSTHAVPSLLTLALSLPTIEEAEALVDSYYRYFGWSYEIISRAHMKQILEEAYNFTAGIATRHRSSRVQAQQLALLFIVLAMGALHNLELPPDDISAEEYLLSSEDCLARGQFMNNNTVPGVQTLIIMAHYHLETDKGRNGDSAWTLWGLAMRIVQAMGLHRDGEKWNLPPEVVEERRRIFWESHSAEIFQANCFSRPYAIPAEFIDTKFPTDKPSHGAMSVEPSYHTLKFRLAQIAKSVLQSVLCTDGPPYESIVDLYEKLRSFERSIPYYIRCRTALLALPSLYTDASKAEAESPALNKRDLRRTFEQYSLAMMISETIVNLYRPYFMRALIECPGDPLRTVYGQAYLSVVERSNVIIQIVCGLYALHPHVTARHWWCWYHAFNSAVCLGTLILMSPQNELVPIALGAMDQVIGIYTQTVNNRTSPRMIQNLRWLLRLRQRANGRIEQSKGQGQTHQQDVQETPDSDTETDAGLLGWRTRLIERVGQGNQKATSISTRSPVASGSISTTQIEGVIRSIPQAIQAHVASDLPYHAPLTGSSSGSPPVQINSTDHLLHQFWDPMMLSHDINDNLGASVNWWDALSQAVPPPQEQ</sequence>
<dbReference type="InterPro" id="IPR007219">
    <property type="entry name" value="XnlR_reg_dom"/>
</dbReference>
<dbReference type="GO" id="GO:0008270">
    <property type="term" value="F:zinc ion binding"/>
    <property type="evidence" value="ECO:0007669"/>
    <property type="project" value="InterPro"/>
</dbReference>
<dbReference type="PANTHER" id="PTHR31001">
    <property type="entry name" value="UNCHARACTERIZED TRANSCRIPTIONAL REGULATORY PROTEIN"/>
    <property type="match status" value="1"/>
</dbReference>
<dbReference type="SMART" id="SM00066">
    <property type="entry name" value="GAL4"/>
    <property type="match status" value="1"/>
</dbReference>
<dbReference type="PROSITE" id="PS50048">
    <property type="entry name" value="ZN2_CY6_FUNGAL_2"/>
    <property type="match status" value="1"/>
</dbReference>
<dbReference type="SUPFAM" id="SSF57701">
    <property type="entry name" value="Zn2/Cys6 DNA-binding domain"/>
    <property type="match status" value="1"/>
</dbReference>
<dbReference type="CDD" id="cd12148">
    <property type="entry name" value="fungal_TF_MHR"/>
    <property type="match status" value="1"/>
</dbReference>
<protein>
    <recommendedName>
        <fullName evidence="5">Zn(2)-C6 fungal-type domain-containing protein</fullName>
    </recommendedName>
</protein>
<dbReference type="InterPro" id="IPR001138">
    <property type="entry name" value="Zn2Cys6_DnaBD"/>
</dbReference>
<organism evidence="6 7">
    <name type="scientific">Cryptococcus neoformans Tu259-1</name>
    <dbReference type="NCBI Taxonomy" id="1230072"/>
    <lineage>
        <taxon>Eukaryota</taxon>
        <taxon>Fungi</taxon>
        <taxon>Dikarya</taxon>
        <taxon>Basidiomycota</taxon>
        <taxon>Agaricomycotina</taxon>
        <taxon>Tremellomycetes</taxon>
        <taxon>Tremellales</taxon>
        <taxon>Cryptococcaceae</taxon>
        <taxon>Cryptococcus</taxon>
        <taxon>Cryptococcus neoformans species complex</taxon>
    </lineage>
</organism>
<proteinExistence type="predicted"/>
<evidence type="ECO:0000313" key="7">
    <source>
        <dbReference type="Proteomes" id="UP000199727"/>
    </source>
</evidence>
<name>A0A854Q7I2_CRYNE</name>
<feature type="compositionally biased region" description="Polar residues" evidence="4">
    <location>
        <begin position="39"/>
        <end position="50"/>
    </location>
</feature>
<keyword evidence="2" id="KW-0479">Metal-binding</keyword>
<feature type="compositionally biased region" description="Polar residues" evidence="4">
    <location>
        <begin position="143"/>
        <end position="152"/>
    </location>
</feature>
<feature type="compositionally biased region" description="Basic and acidic residues" evidence="4">
    <location>
        <begin position="51"/>
        <end position="68"/>
    </location>
</feature>
<dbReference type="InterPro" id="IPR050613">
    <property type="entry name" value="Sec_Metabolite_Reg"/>
</dbReference>
<feature type="compositionally biased region" description="Low complexity" evidence="4">
    <location>
        <begin position="164"/>
        <end position="178"/>
    </location>
</feature>
<comment type="caution">
    <text evidence="6">The sequence shown here is derived from an EMBL/GenBank/DDBJ whole genome shotgun (WGS) entry which is preliminary data.</text>
</comment>
<dbReference type="GO" id="GO:0006351">
    <property type="term" value="P:DNA-templated transcription"/>
    <property type="evidence" value="ECO:0007669"/>
    <property type="project" value="InterPro"/>
</dbReference>
<evidence type="ECO:0000256" key="2">
    <source>
        <dbReference type="ARBA" id="ARBA00022723"/>
    </source>
</evidence>
<feature type="compositionally biased region" description="Polar residues" evidence="4">
    <location>
        <begin position="765"/>
        <end position="777"/>
    </location>
</feature>
<dbReference type="GO" id="GO:0003677">
    <property type="term" value="F:DNA binding"/>
    <property type="evidence" value="ECO:0007669"/>
    <property type="project" value="InterPro"/>
</dbReference>
<keyword evidence="3" id="KW-0539">Nucleus</keyword>
<evidence type="ECO:0000256" key="1">
    <source>
        <dbReference type="ARBA" id="ARBA00004123"/>
    </source>
</evidence>
<dbReference type="InterPro" id="IPR036864">
    <property type="entry name" value="Zn2-C6_fun-type_DNA-bd_sf"/>
</dbReference>
<evidence type="ECO:0000259" key="5">
    <source>
        <dbReference type="PROSITE" id="PS50048"/>
    </source>
</evidence>
<dbReference type="AlphaFoldDB" id="A0A854Q7I2"/>
<feature type="region of interest" description="Disordered" evidence="4">
    <location>
        <begin position="39"/>
        <end position="74"/>
    </location>
</feature>